<evidence type="ECO:0000256" key="1">
    <source>
        <dbReference type="SAM" id="MobiDB-lite"/>
    </source>
</evidence>
<dbReference type="AlphaFoldDB" id="A0A183BH43"/>
<evidence type="ECO:0000313" key="2">
    <source>
        <dbReference type="EMBL" id="VDP96540.1"/>
    </source>
</evidence>
<proteinExistence type="predicted"/>
<evidence type="ECO:0000313" key="4">
    <source>
        <dbReference type="WBParaSite" id="ECPE_0001857801-mRNA-1"/>
    </source>
</evidence>
<accession>A0A183BH43</accession>
<evidence type="ECO:0000313" key="3">
    <source>
        <dbReference type="Proteomes" id="UP000272942"/>
    </source>
</evidence>
<feature type="region of interest" description="Disordered" evidence="1">
    <location>
        <begin position="195"/>
        <end position="222"/>
    </location>
</feature>
<reference evidence="4" key="1">
    <citation type="submission" date="2016-06" db="UniProtKB">
        <authorList>
            <consortium name="WormBaseParasite"/>
        </authorList>
    </citation>
    <scope>IDENTIFICATION</scope>
</reference>
<reference evidence="2 3" key="2">
    <citation type="submission" date="2018-11" db="EMBL/GenBank/DDBJ databases">
        <authorList>
            <consortium name="Pathogen Informatics"/>
        </authorList>
    </citation>
    <scope>NUCLEOTIDE SEQUENCE [LARGE SCALE GENOMIC DNA]</scope>
    <source>
        <strain evidence="2 3">Egypt</strain>
    </source>
</reference>
<protein>
    <submittedName>
        <fullName evidence="4">ADF-H domain-containing protein</fullName>
    </submittedName>
</protein>
<sequence length="239" mass="26848">MKSSTDDHASLPKGVSLAEQLRRLISQLMTLLSSVIAGGFVHTHSAPTIPAPDKFFLKDDFSLWVADAKNYVDLFLPAEQRRFLLSLLDTDARAILLQDGILDEEVTDDTFTQLQSALTTHKNPMLLQFQFQTRAQQPDEAFDVYVFLRCHEISGKRKFFIRYTSQTVQQAIDTAREEEQLEDVIRQYQVSAPSYAMATGPSRTPQGYSRPPQPNPDQHTPTSEVVAEFLVGQQSAATV</sequence>
<dbReference type="WBParaSite" id="ECPE_0001857801-mRNA-1">
    <property type="protein sequence ID" value="ECPE_0001857801-mRNA-1"/>
    <property type="gene ID" value="ECPE_0001857801"/>
</dbReference>
<dbReference type="Proteomes" id="UP000272942">
    <property type="component" value="Unassembled WGS sequence"/>
</dbReference>
<dbReference type="EMBL" id="UZAN01080200">
    <property type="protein sequence ID" value="VDP96540.1"/>
    <property type="molecule type" value="Genomic_DNA"/>
</dbReference>
<keyword evidence="3" id="KW-1185">Reference proteome</keyword>
<gene>
    <name evidence="2" type="ORF">ECPE_LOCUS18528</name>
</gene>
<name>A0A183BH43_9TREM</name>
<organism evidence="4">
    <name type="scientific">Echinostoma caproni</name>
    <dbReference type="NCBI Taxonomy" id="27848"/>
    <lineage>
        <taxon>Eukaryota</taxon>
        <taxon>Metazoa</taxon>
        <taxon>Spiralia</taxon>
        <taxon>Lophotrochozoa</taxon>
        <taxon>Platyhelminthes</taxon>
        <taxon>Trematoda</taxon>
        <taxon>Digenea</taxon>
        <taxon>Plagiorchiida</taxon>
        <taxon>Echinostomata</taxon>
        <taxon>Echinostomatoidea</taxon>
        <taxon>Echinostomatidae</taxon>
        <taxon>Echinostoma</taxon>
    </lineage>
</organism>